<evidence type="ECO:0000256" key="1">
    <source>
        <dbReference type="SAM" id="Phobius"/>
    </source>
</evidence>
<feature type="transmembrane region" description="Helical" evidence="1">
    <location>
        <begin position="71"/>
        <end position="91"/>
    </location>
</feature>
<feature type="transmembrane region" description="Helical" evidence="1">
    <location>
        <begin position="38"/>
        <end position="59"/>
    </location>
</feature>
<sequence>MSRAVRAEVSRGGQLPALAAVISALFLFAAFAGLLSLFALPHLSIAQSVVYAGLGAWGWKVSRTVAGAQQFLRGAGIVCLVLWFVGVFAGSSNPLEFLGLDPVANLVHLGVAILVFLVATGAPSQLSVE</sequence>
<dbReference type="EMBL" id="JAENJH010000001">
    <property type="protein sequence ID" value="MBK1783363.1"/>
    <property type="molecule type" value="Genomic_DNA"/>
</dbReference>
<feature type="transmembrane region" description="Helical" evidence="1">
    <location>
        <begin position="103"/>
        <end position="122"/>
    </location>
</feature>
<keyword evidence="1" id="KW-0812">Transmembrane</keyword>
<dbReference type="RefSeq" id="WP_200314625.1">
    <property type="nucleotide sequence ID" value="NZ_JAENJH010000001.1"/>
</dbReference>
<protein>
    <submittedName>
        <fullName evidence="2">DUF4383 domain-containing protein</fullName>
    </submittedName>
</protein>
<dbReference type="AlphaFoldDB" id="A0A934QNZ1"/>
<evidence type="ECO:0000313" key="2">
    <source>
        <dbReference type="EMBL" id="MBK1783363.1"/>
    </source>
</evidence>
<gene>
    <name evidence="2" type="ORF">JHE00_03420</name>
</gene>
<accession>A0A934QNZ1</accession>
<proteinExistence type="predicted"/>
<keyword evidence="3" id="KW-1185">Reference proteome</keyword>
<comment type="caution">
    <text evidence="2">The sequence shown here is derived from an EMBL/GenBank/DDBJ whole genome shotgun (WGS) entry which is preliminary data.</text>
</comment>
<dbReference type="Pfam" id="PF14325">
    <property type="entry name" value="DUF4383"/>
    <property type="match status" value="1"/>
</dbReference>
<name>A0A934QNZ1_9PSEU</name>
<reference evidence="2" key="1">
    <citation type="submission" date="2020-12" db="EMBL/GenBank/DDBJ databases">
        <title>Prauserella sp. ASG 168, a novel actinomycete isolated from cave rock.</title>
        <authorList>
            <person name="Suriyachadkun C."/>
        </authorList>
    </citation>
    <scope>NUCLEOTIDE SEQUENCE</scope>
    <source>
        <strain evidence="2">ASG 168</strain>
    </source>
</reference>
<evidence type="ECO:0000313" key="3">
    <source>
        <dbReference type="Proteomes" id="UP000635245"/>
    </source>
</evidence>
<dbReference type="Proteomes" id="UP000635245">
    <property type="component" value="Unassembled WGS sequence"/>
</dbReference>
<keyword evidence="1" id="KW-0472">Membrane</keyword>
<organism evidence="2 3">
    <name type="scientific">Prauserella cavernicola</name>
    <dbReference type="NCBI Taxonomy" id="2800127"/>
    <lineage>
        <taxon>Bacteria</taxon>
        <taxon>Bacillati</taxon>
        <taxon>Actinomycetota</taxon>
        <taxon>Actinomycetes</taxon>
        <taxon>Pseudonocardiales</taxon>
        <taxon>Pseudonocardiaceae</taxon>
        <taxon>Prauserella</taxon>
    </lineage>
</organism>
<feature type="transmembrane region" description="Helical" evidence="1">
    <location>
        <begin position="12"/>
        <end position="32"/>
    </location>
</feature>
<keyword evidence="1" id="KW-1133">Transmembrane helix</keyword>